<dbReference type="Proteomes" id="UP000092600">
    <property type="component" value="Unassembled WGS sequence"/>
</dbReference>
<comment type="caution">
    <text evidence="1">The sequence shown here is derived from an EMBL/GenBank/DDBJ whole genome shotgun (WGS) entry which is preliminary data.</text>
</comment>
<gene>
    <name evidence="1" type="ORF">ACMD2_25974</name>
</gene>
<protein>
    <submittedName>
        <fullName evidence="1">Uncharacterized protein</fullName>
    </submittedName>
</protein>
<reference evidence="1 2" key="1">
    <citation type="journal article" date="2016" name="DNA Res.">
        <title>The draft genome of MD-2 pineapple using hybrid error correction of long reads.</title>
        <authorList>
            <person name="Redwan R.M."/>
            <person name="Saidin A."/>
            <person name="Kumar S.V."/>
        </authorList>
    </citation>
    <scope>NUCLEOTIDE SEQUENCE [LARGE SCALE GENOMIC DNA]</scope>
    <source>
        <strain evidence="2">cv. MD2</strain>
        <tissue evidence="1">Leaf</tissue>
    </source>
</reference>
<organism evidence="1 2">
    <name type="scientific">Ananas comosus</name>
    <name type="common">Pineapple</name>
    <name type="synonym">Ananas ananas</name>
    <dbReference type="NCBI Taxonomy" id="4615"/>
    <lineage>
        <taxon>Eukaryota</taxon>
        <taxon>Viridiplantae</taxon>
        <taxon>Streptophyta</taxon>
        <taxon>Embryophyta</taxon>
        <taxon>Tracheophyta</taxon>
        <taxon>Spermatophyta</taxon>
        <taxon>Magnoliopsida</taxon>
        <taxon>Liliopsida</taxon>
        <taxon>Poales</taxon>
        <taxon>Bromeliaceae</taxon>
        <taxon>Bromelioideae</taxon>
        <taxon>Ananas</taxon>
    </lineage>
</organism>
<accession>A0A199V2X8</accession>
<dbReference type="EMBL" id="LSRQ01003464">
    <property type="protein sequence ID" value="OAY71437.1"/>
    <property type="molecule type" value="Genomic_DNA"/>
</dbReference>
<name>A0A199V2X8_ANACO</name>
<dbReference type="AlphaFoldDB" id="A0A199V2X8"/>
<evidence type="ECO:0000313" key="2">
    <source>
        <dbReference type="Proteomes" id="UP000092600"/>
    </source>
</evidence>
<proteinExistence type="predicted"/>
<sequence length="188" mass="20837">MPEQTGSSEVQELRALMSALVGIVQRQEENMRKLQDLVSQQATTAASEDQAVSIPNPTVRVPLLQSRIYGMASGRFSQKGFAYRGQDIELLLELTTSGLQDKSWGLQQDACSEKSRERVVWQIEALEVDRSCRTAGNQLRRFITSGGCEGEAEVLKFLHCAEFQHRLLAIGIGKENLVKLRIGGCKGK</sequence>
<evidence type="ECO:0000313" key="1">
    <source>
        <dbReference type="EMBL" id="OAY71437.1"/>
    </source>
</evidence>